<feature type="compositionally biased region" description="Basic and acidic residues" evidence="1">
    <location>
        <begin position="28"/>
        <end position="41"/>
    </location>
</feature>
<dbReference type="Proteomes" id="UP001305414">
    <property type="component" value="Unassembled WGS sequence"/>
</dbReference>
<feature type="region of interest" description="Disordered" evidence="1">
    <location>
        <begin position="25"/>
        <end position="54"/>
    </location>
</feature>
<evidence type="ECO:0000313" key="3">
    <source>
        <dbReference type="Proteomes" id="UP001305414"/>
    </source>
</evidence>
<evidence type="ECO:0000256" key="1">
    <source>
        <dbReference type="SAM" id="MobiDB-lite"/>
    </source>
</evidence>
<sequence>MKGYAGAILQIDSFYDVDLSGVRPVRTNRPESRPRTTDRSGHVGNVGDNEATSVGLFGGEPNRGTACRWILCLVVHTKVDAVVGISSEAGRICSDSVNVLDKAQRRVRAIEKFEAVEKVGCIVRVLNGVSTLRLGDQRQQAAEADEAPCERHGSKSVTMLRMGKKGGQQWKVLSQNIVDRNSILAPGKKNILEKESRCGQDEASLPDLSRGSWQALKSECST</sequence>
<dbReference type="AlphaFoldDB" id="A0AAN7YWL0"/>
<reference evidence="2 3" key="1">
    <citation type="submission" date="2023-10" db="EMBL/GenBank/DDBJ databases">
        <title>Draft genome sequence of Xylaria bambusicola isolate GMP-LS, the root and basal stem rot pathogen of sugarcane in Indonesia.</title>
        <authorList>
            <person name="Selvaraj P."/>
            <person name="Muralishankar V."/>
            <person name="Muruganantham S."/>
            <person name="Sp S."/>
            <person name="Haryani S."/>
            <person name="Lau K.J.X."/>
            <person name="Naqvi N.I."/>
        </authorList>
    </citation>
    <scope>NUCLEOTIDE SEQUENCE [LARGE SCALE GENOMIC DNA]</scope>
    <source>
        <strain evidence="2">GMP-LS</strain>
    </source>
</reference>
<keyword evidence="3" id="KW-1185">Reference proteome</keyword>
<comment type="caution">
    <text evidence="2">The sequence shown here is derived from an EMBL/GenBank/DDBJ whole genome shotgun (WGS) entry which is preliminary data.</text>
</comment>
<evidence type="ECO:0000313" key="2">
    <source>
        <dbReference type="EMBL" id="KAK5628070.1"/>
    </source>
</evidence>
<name>A0AAN7YWL0_9PEZI</name>
<organism evidence="2 3">
    <name type="scientific">Xylaria bambusicola</name>
    <dbReference type="NCBI Taxonomy" id="326684"/>
    <lineage>
        <taxon>Eukaryota</taxon>
        <taxon>Fungi</taxon>
        <taxon>Dikarya</taxon>
        <taxon>Ascomycota</taxon>
        <taxon>Pezizomycotina</taxon>
        <taxon>Sordariomycetes</taxon>
        <taxon>Xylariomycetidae</taxon>
        <taxon>Xylariales</taxon>
        <taxon>Xylariaceae</taxon>
        <taxon>Xylaria</taxon>
    </lineage>
</organism>
<gene>
    <name evidence="2" type="ORF">RRF57_003785</name>
</gene>
<accession>A0AAN7YWL0</accession>
<proteinExistence type="predicted"/>
<dbReference type="EMBL" id="JAWHQM010000007">
    <property type="protein sequence ID" value="KAK5628070.1"/>
    <property type="molecule type" value="Genomic_DNA"/>
</dbReference>
<protein>
    <submittedName>
        <fullName evidence="2">Uncharacterized protein</fullName>
    </submittedName>
</protein>